<dbReference type="InterPro" id="IPR038377">
    <property type="entry name" value="Na/Glc_symporter_sf"/>
</dbReference>
<dbReference type="CDD" id="cd10322">
    <property type="entry name" value="SLC5sbd"/>
    <property type="match status" value="1"/>
</dbReference>
<feature type="transmembrane region" description="Helical" evidence="9">
    <location>
        <begin position="442"/>
        <end position="464"/>
    </location>
</feature>
<keyword evidence="11" id="KW-1185">Reference proteome</keyword>
<sequence>MIGYKIWAIVCLIIYFSVLLALSLRKPKKDKESEEDFFLAGRSFSHWALSITFVASWFGGSSAVVSIDQAFEQGISAWWIIGSPSVLAAIVLVLFAKLIRNVGSISQRHIMEKRYGKTAGVLVSVIVIWYMITFAASQTVSLGKFFSSMFGTTYFTAILIGIVIVAIYSSIGGFRAVVITDNIQFYSFVLGLIILMVVAVSHADGFSNIFAIKDMPGRENHLDFFANFKTNFFYMLSFGLAWIISADAWQRLAATKNAKEAKMMPLGGLFIFIPLYIFVAIIGVAAGVIYTEMPKEGIVAALTLDFLGPVLGMVVFLGIASAILSTMSSAVNSGALYVSDFYLSYINSNAREKDIKKIGAIATVSISIVAMIIALRIPDTLWVLWLSSDILAVGVLVPLLGCFLWRRATSTGAVSAITIGSAFVLYNFMIDLGVKLPYFWPIGTNRILIGMMISLGVFIIVSLLTKQEYENADEFLKAAHGGEVEEIETELNKPINEASV</sequence>
<feature type="transmembrane region" description="Helical" evidence="9">
    <location>
        <begin position="77"/>
        <end position="99"/>
    </location>
</feature>
<feature type="transmembrane region" description="Helical" evidence="9">
    <location>
        <begin position="383"/>
        <end position="405"/>
    </location>
</feature>
<feature type="transmembrane region" description="Helical" evidence="9">
    <location>
        <begin position="412"/>
        <end position="430"/>
    </location>
</feature>
<keyword evidence="6 9" id="KW-1133">Transmembrane helix</keyword>
<accession>A0A3N9U9Z0</accession>
<evidence type="ECO:0000256" key="9">
    <source>
        <dbReference type="SAM" id="Phobius"/>
    </source>
</evidence>
<dbReference type="InterPro" id="IPR050277">
    <property type="entry name" value="Sodium:Solute_Symporter"/>
</dbReference>
<feature type="transmembrane region" description="Helical" evidence="9">
    <location>
        <begin position="232"/>
        <end position="249"/>
    </location>
</feature>
<feature type="transmembrane region" description="Helical" evidence="9">
    <location>
        <begin position="185"/>
        <end position="212"/>
    </location>
</feature>
<dbReference type="AlphaFoldDB" id="A0A3N9U9Z0"/>
<feature type="transmembrane region" description="Helical" evidence="9">
    <location>
        <begin position="269"/>
        <end position="290"/>
    </location>
</feature>
<feature type="transmembrane region" description="Helical" evidence="9">
    <location>
        <begin position="358"/>
        <end position="377"/>
    </location>
</feature>
<evidence type="ECO:0000313" key="10">
    <source>
        <dbReference type="EMBL" id="RQW73291.1"/>
    </source>
</evidence>
<dbReference type="Gene3D" id="1.20.1730.10">
    <property type="entry name" value="Sodium/glucose cotransporter"/>
    <property type="match status" value="1"/>
</dbReference>
<evidence type="ECO:0000256" key="2">
    <source>
        <dbReference type="ARBA" id="ARBA00006434"/>
    </source>
</evidence>
<feature type="transmembrane region" description="Helical" evidence="9">
    <location>
        <begin position="154"/>
        <end position="178"/>
    </location>
</feature>
<dbReference type="InterPro" id="IPR001734">
    <property type="entry name" value="Na/solute_symporter"/>
</dbReference>
<dbReference type="Pfam" id="PF00474">
    <property type="entry name" value="SSF"/>
    <property type="match status" value="1"/>
</dbReference>
<dbReference type="GO" id="GO:0005886">
    <property type="term" value="C:plasma membrane"/>
    <property type="evidence" value="ECO:0007669"/>
    <property type="project" value="TreeGrafter"/>
</dbReference>
<comment type="subcellular location">
    <subcellularLocation>
        <location evidence="1">Membrane</location>
        <topology evidence="1">Multi-pass membrane protein</topology>
    </subcellularLocation>
</comment>
<keyword evidence="4" id="KW-1003">Cell membrane</keyword>
<keyword evidence="7 9" id="KW-0472">Membrane</keyword>
<evidence type="ECO:0000256" key="6">
    <source>
        <dbReference type="ARBA" id="ARBA00022989"/>
    </source>
</evidence>
<evidence type="ECO:0000256" key="4">
    <source>
        <dbReference type="ARBA" id="ARBA00022475"/>
    </source>
</evidence>
<dbReference type="PROSITE" id="PS00456">
    <property type="entry name" value="NA_SOLUT_SYMP_1"/>
    <property type="match status" value="1"/>
</dbReference>
<evidence type="ECO:0000256" key="7">
    <source>
        <dbReference type="ARBA" id="ARBA00023136"/>
    </source>
</evidence>
<gene>
    <name evidence="10" type="ORF">EBB45_17215</name>
</gene>
<dbReference type="Proteomes" id="UP000274033">
    <property type="component" value="Unassembled WGS sequence"/>
</dbReference>
<dbReference type="InterPro" id="IPR018212">
    <property type="entry name" value="Na/solute_symporter_CS"/>
</dbReference>
<organism evidence="10 11">
    <name type="scientific">Lysinibacillus composti</name>
    <dbReference type="NCBI Taxonomy" id="720633"/>
    <lineage>
        <taxon>Bacteria</taxon>
        <taxon>Bacillati</taxon>
        <taxon>Bacillota</taxon>
        <taxon>Bacilli</taxon>
        <taxon>Bacillales</taxon>
        <taxon>Bacillaceae</taxon>
        <taxon>Lysinibacillus</taxon>
    </lineage>
</organism>
<evidence type="ECO:0000256" key="1">
    <source>
        <dbReference type="ARBA" id="ARBA00004141"/>
    </source>
</evidence>
<name>A0A3N9U9Z0_9BACI</name>
<dbReference type="GO" id="GO:0046942">
    <property type="term" value="P:carboxylic acid transport"/>
    <property type="evidence" value="ECO:0007669"/>
    <property type="project" value="UniProtKB-ARBA"/>
</dbReference>
<dbReference type="GO" id="GO:0022857">
    <property type="term" value="F:transmembrane transporter activity"/>
    <property type="evidence" value="ECO:0007669"/>
    <property type="project" value="InterPro"/>
</dbReference>
<evidence type="ECO:0000256" key="3">
    <source>
        <dbReference type="ARBA" id="ARBA00022448"/>
    </source>
</evidence>
<reference evidence="10 11" key="1">
    <citation type="journal article" date="2013" name="J. Microbiol.">
        <title>Lysinibacillus chungkukjangi sp. nov., isolated from Chungkukjang, Korean fermented soybean food.</title>
        <authorList>
            <person name="Kim S.J."/>
            <person name="Jang Y.H."/>
            <person name="Hamada M."/>
            <person name="Ahn J.H."/>
            <person name="Weon H.Y."/>
            <person name="Suzuki K."/>
            <person name="Whang K.S."/>
            <person name="Kwon S.W."/>
        </authorList>
    </citation>
    <scope>NUCLEOTIDE SEQUENCE [LARGE SCALE GENOMIC DNA]</scope>
    <source>
        <strain evidence="10 11">MCCC 1A12701</strain>
    </source>
</reference>
<dbReference type="PANTHER" id="PTHR48086">
    <property type="entry name" value="SODIUM/PROLINE SYMPORTER-RELATED"/>
    <property type="match status" value="1"/>
</dbReference>
<feature type="transmembrane region" description="Helical" evidence="9">
    <location>
        <begin position="44"/>
        <end position="65"/>
    </location>
</feature>
<keyword evidence="3" id="KW-0813">Transport</keyword>
<dbReference type="PANTHER" id="PTHR48086:SF7">
    <property type="entry name" value="SODIUM-SOLUTE SYMPORTER-RELATED"/>
    <property type="match status" value="1"/>
</dbReference>
<protein>
    <submittedName>
        <fullName evidence="10">Sodium:solute symporter family protein</fullName>
    </submittedName>
</protein>
<evidence type="ECO:0000256" key="5">
    <source>
        <dbReference type="ARBA" id="ARBA00022692"/>
    </source>
</evidence>
<feature type="transmembrane region" description="Helical" evidence="9">
    <location>
        <begin position="119"/>
        <end position="142"/>
    </location>
</feature>
<dbReference type="PROSITE" id="PS50283">
    <property type="entry name" value="NA_SOLUT_SYMP_3"/>
    <property type="match status" value="1"/>
</dbReference>
<feature type="transmembrane region" description="Helical" evidence="9">
    <location>
        <begin position="6"/>
        <end position="24"/>
    </location>
</feature>
<proteinExistence type="inferred from homology"/>
<evidence type="ECO:0000256" key="8">
    <source>
        <dbReference type="RuleBase" id="RU362091"/>
    </source>
</evidence>
<dbReference type="RefSeq" id="WP_124766585.1">
    <property type="nucleotide sequence ID" value="NZ_JAFBDY010000021.1"/>
</dbReference>
<dbReference type="OrthoDB" id="9789704at2"/>
<comment type="similarity">
    <text evidence="2 8">Belongs to the sodium:solute symporter (SSF) (TC 2.A.21) family.</text>
</comment>
<keyword evidence="5 9" id="KW-0812">Transmembrane</keyword>
<dbReference type="EMBL" id="RRCT01000023">
    <property type="protein sequence ID" value="RQW73291.1"/>
    <property type="molecule type" value="Genomic_DNA"/>
</dbReference>
<evidence type="ECO:0000313" key="11">
    <source>
        <dbReference type="Proteomes" id="UP000274033"/>
    </source>
</evidence>
<comment type="caution">
    <text evidence="10">The sequence shown here is derived from an EMBL/GenBank/DDBJ whole genome shotgun (WGS) entry which is preliminary data.</text>
</comment>